<dbReference type="HOGENOM" id="CLU_2452583_0_0_0"/>
<name>L0DBS6_SINAD</name>
<accession>L0DBS6</accession>
<gene>
    <name evidence="1" type="ordered locus">Sinac_1745</name>
</gene>
<dbReference type="AlphaFoldDB" id="L0DBS6"/>
<sequence>MTQSRDAADVLNRDFLESRSRILEVAAALDRLDRAPGRAGEPPDRRLAQLRQAIEALLEPGPGRAETIQRLFSLDYDPSWQEKYGVLETRPS</sequence>
<dbReference type="eggNOG" id="ENOG5033H4S">
    <property type="taxonomic scope" value="Bacteria"/>
</dbReference>
<proteinExistence type="predicted"/>
<protein>
    <submittedName>
        <fullName evidence="1">Uncharacterized protein</fullName>
    </submittedName>
</protein>
<keyword evidence="2" id="KW-1185">Reference proteome</keyword>
<evidence type="ECO:0000313" key="1">
    <source>
        <dbReference type="EMBL" id="AGA26116.1"/>
    </source>
</evidence>
<dbReference type="EMBL" id="CP003364">
    <property type="protein sequence ID" value="AGA26116.1"/>
    <property type="molecule type" value="Genomic_DNA"/>
</dbReference>
<reference evidence="1 2" key="1">
    <citation type="submission" date="2012-02" db="EMBL/GenBank/DDBJ databases">
        <title>Complete sequence of chromosome of Singulisphaera acidiphila DSM 18658.</title>
        <authorList>
            <consortium name="US DOE Joint Genome Institute (JGI-PGF)"/>
            <person name="Lucas S."/>
            <person name="Copeland A."/>
            <person name="Lapidus A."/>
            <person name="Glavina del Rio T."/>
            <person name="Dalin E."/>
            <person name="Tice H."/>
            <person name="Bruce D."/>
            <person name="Goodwin L."/>
            <person name="Pitluck S."/>
            <person name="Peters L."/>
            <person name="Ovchinnikova G."/>
            <person name="Chertkov O."/>
            <person name="Kyrpides N."/>
            <person name="Mavromatis K."/>
            <person name="Ivanova N."/>
            <person name="Brettin T."/>
            <person name="Detter J.C."/>
            <person name="Han C."/>
            <person name="Larimer F."/>
            <person name="Land M."/>
            <person name="Hauser L."/>
            <person name="Markowitz V."/>
            <person name="Cheng J.-F."/>
            <person name="Hugenholtz P."/>
            <person name="Woyke T."/>
            <person name="Wu D."/>
            <person name="Tindall B."/>
            <person name="Pomrenke H."/>
            <person name="Brambilla E."/>
            <person name="Klenk H.-P."/>
            <person name="Eisen J.A."/>
        </authorList>
    </citation>
    <scope>NUCLEOTIDE SEQUENCE [LARGE SCALE GENOMIC DNA]</scope>
    <source>
        <strain evidence="2">ATCC BAA-1392 / DSM 18658 / VKM B-2454 / MOB10</strain>
    </source>
</reference>
<dbReference type="Proteomes" id="UP000010798">
    <property type="component" value="Chromosome"/>
</dbReference>
<dbReference type="RefSeq" id="WP_015245285.1">
    <property type="nucleotide sequence ID" value="NC_019892.1"/>
</dbReference>
<organism evidence="1 2">
    <name type="scientific">Singulisphaera acidiphila (strain ATCC BAA-1392 / DSM 18658 / VKM B-2454 / MOB10)</name>
    <dbReference type="NCBI Taxonomy" id="886293"/>
    <lineage>
        <taxon>Bacteria</taxon>
        <taxon>Pseudomonadati</taxon>
        <taxon>Planctomycetota</taxon>
        <taxon>Planctomycetia</taxon>
        <taxon>Isosphaerales</taxon>
        <taxon>Isosphaeraceae</taxon>
        <taxon>Singulisphaera</taxon>
    </lineage>
</organism>
<dbReference type="KEGG" id="saci:Sinac_1745"/>
<evidence type="ECO:0000313" key="2">
    <source>
        <dbReference type="Proteomes" id="UP000010798"/>
    </source>
</evidence>
<dbReference type="OrthoDB" id="287432at2"/>